<reference evidence="11" key="2">
    <citation type="submission" date="2021-04" db="EMBL/GenBank/DDBJ databases">
        <authorList>
            <person name="Gilroy R."/>
        </authorList>
    </citation>
    <scope>NUCLEOTIDE SEQUENCE</scope>
    <source>
        <strain evidence="11">5790</strain>
    </source>
</reference>
<dbReference type="PANTHER" id="PTHR21089:SF1">
    <property type="entry name" value="BIFUNCTIONAL 3-DEHYDROQUINATE DEHYDRATASE_SHIKIMATE DEHYDROGENASE, CHLOROPLASTIC"/>
    <property type="match status" value="1"/>
</dbReference>
<feature type="binding site" evidence="8">
    <location>
        <position position="234"/>
    </location>
    <ligand>
        <name>shikimate</name>
        <dbReference type="ChEBI" id="CHEBI:36208"/>
    </ligand>
</feature>
<comment type="caution">
    <text evidence="11">The sequence shown here is derived from an EMBL/GenBank/DDBJ whole genome shotgun (WGS) entry which is preliminary data.</text>
</comment>
<accession>A0A9D1PST8</accession>
<evidence type="ECO:0000313" key="12">
    <source>
        <dbReference type="Proteomes" id="UP000824162"/>
    </source>
</evidence>
<evidence type="ECO:0000313" key="11">
    <source>
        <dbReference type="EMBL" id="HIV86411.1"/>
    </source>
</evidence>
<dbReference type="Proteomes" id="UP000824162">
    <property type="component" value="Unassembled WGS sequence"/>
</dbReference>
<evidence type="ECO:0000256" key="6">
    <source>
        <dbReference type="ARBA" id="ARBA00023141"/>
    </source>
</evidence>
<name>A0A9D1PST8_9FIRM</name>
<feature type="binding site" evidence="8">
    <location>
        <position position="262"/>
    </location>
    <ligand>
        <name>shikimate</name>
        <dbReference type="ChEBI" id="CHEBI:36208"/>
    </ligand>
</feature>
<comment type="similarity">
    <text evidence="8">Belongs to the shikimate dehydrogenase family.</text>
</comment>
<dbReference type="NCBIfam" id="TIGR00507">
    <property type="entry name" value="aroE"/>
    <property type="match status" value="1"/>
</dbReference>
<dbReference type="InterPro" id="IPR011342">
    <property type="entry name" value="Shikimate_DH"/>
</dbReference>
<gene>
    <name evidence="8 11" type="primary">aroE</name>
    <name evidence="11" type="ORF">H9900_06365</name>
</gene>
<dbReference type="EC" id="1.1.1.25" evidence="2 8"/>
<keyword evidence="6 8" id="KW-0057">Aromatic amino acid biosynthesis</keyword>
<comment type="pathway">
    <text evidence="1 8">Metabolic intermediate biosynthesis; chorismate biosynthesis; chorismate from D-erythrose 4-phosphate and phosphoenolpyruvate: step 4/7.</text>
</comment>
<organism evidence="11 12">
    <name type="scientific">Candidatus Monoglobus merdigallinarum</name>
    <dbReference type="NCBI Taxonomy" id="2838698"/>
    <lineage>
        <taxon>Bacteria</taxon>
        <taxon>Bacillati</taxon>
        <taxon>Bacillota</taxon>
        <taxon>Clostridia</taxon>
        <taxon>Monoglobales</taxon>
        <taxon>Monoglobaceae</taxon>
        <taxon>Monoglobus</taxon>
    </lineage>
</organism>
<dbReference type="InterPro" id="IPR046346">
    <property type="entry name" value="Aminoacid_DH-like_N_sf"/>
</dbReference>
<dbReference type="AlphaFoldDB" id="A0A9D1PST8"/>
<dbReference type="GO" id="GO:0004764">
    <property type="term" value="F:shikimate 3-dehydrogenase (NADP+) activity"/>
    <property type="evidence" value="ECO:0007669"/>
    <property type="project" value="UniProtKB-UniRule"/>
</dbReference>
<dbReference type="Pfam" id="PF08501">
    <property type="entry name" value="Shikimate_dh_N"/>
    <property type="match status" value="1"/>
</dbReference>
<keyword evidence="5 8" id="KW-0560">Oxidoreductase</keyword>
<dbReference type="HAMAP" id="MF_00222">
    <property type="entry name" value="Shikimate_DH_AroE"/>
    <property type="match status" value="1"/>
</dbReference>
<dbReference type="GO" id="GO:0009423">
    <property type="term" value="P:chorismate biosynthetic process"/>
    <property type="evidence" value="ECO:0007669"/>
    <property type="project" value="UniProtKB-UniRule"/>
</dbReference>
<reference evidence="11" key="1">
    <citation type="journal article" date="2021" name="PeerJ">
        <title>Extensive microbial diversity within the chicken gut microbiome revealed by metagenomics and culture.</title>
        <authorList>
            <person name="Gilroy R."/>
            <person name="Ravi A."/>
            <person name="Getino M."/>
            <person name="Pursley I."/>
            <person name="Horton D.L."/>
            <person name="Alikhan N.F."/>
            <person name="Baker D."/>
            <person name="Gharbi K."/>
            <person name="Hall N."/>
            <person name="Watson M."/>
            <person name="Adriaenssens E.M."/>
            <person name="Foster-Nyarko E."/>
            <person name="Jarju S."/>
            <person name="Secka A."/>
            <person name="Antonio M."/>
            <person name="Oren A."/>
            <person name="Chaudhuri R.R."/>
            <person name="La Ragione R."/>
            <person name="Hildebrand F."/>
            <person name="Pallen M.J."/>
        </authorList>
    </citation>
    <scope>NUCLEOTIDE SEQUENCE</scope>
    <source>
        <strain evidence="11">5790</strain>
    </source>
</reference>
<feature type="binding site" evidence="8">
    <location>
        <position position="63"/>
    </location>
    <ligand>
        <name>shikimate</name>
        <dbReference type="ChEBI" id="CHEBI:36208"/>
    </ligand>
</feature>
<evidence type="ECO:0000256" key="4">
    <source>
        <dbReference type="ARBA" id="ARBA00022857"/>
    </source>
</evidence>
<comment type="catalytic activity">
    <reaction evidence="7 8">
        <text>shikimate + NADP(+) = 3-dehydroshikimate + NADPH + H(+)</text>
        <dbReference type="Rhea" id="RHEA:17737"/>
        <dbReference type="ChEBI" id="CHEBI:15378"/>
        <dbReference type="ChEBI" id="CHEBI:16630"/>
        <dbReference type="ChEBI" id="CHEBI:36208"/>
        <dbReference type="ChEBI" id="CHEBI:57783"/>
        <dbReference type="ChEBI" id="CHEBI:58349"/>
        <dbReference type="EC" id="1.1.1.25"/>
    </reaction>
</comment>
<dbReference type="GO" id="GO:0050661">
    <property type="term" value="F:NADP binding"/>
    <property type="evidence" value="ECO:0007669"/>
    <property type="project" value="InterPro"/>
</dbReference>
<feature type="binding site" evidence="8">
    <location>
        <position position="103"/>
    </location>
    <ligand>
        <name>shikimate</name>
        <dbReference type="ChEBI" id="CHEBI:36208"/>
    </ligand>
</feature>
<evidence type="ECO:0000256" key="8">
    <source>
        <dbReference type="HAMAP-Rule" id="MF_00222"/>
    </source>
</evidence>
<dbReference type="Gene3D" id="3.40.50.720">
    <property type="entry name" value="NAD(P)-binding Rossmann-like Domain"/>
    <property type="match status" value="1"/>
</dbReference>
<feature type="binding site" evidence="8">
    <location>
        <position position="255"/>
    </location>
    <ligand>
        <name>NADP(+)</name>
        <dbReference type="ChEBI" id="CHEBI:58349"/>
    </ligand>
</feature>
<feature type="binding site" evidence="8">
    <location>
        <position position="232"/>
    </location>
    <ligand>
        <name>NADP(+)</name>
        <dbReference type="ChEBI" id="CHEBI:58349"/>
    </ligand>
</feature>
<dbReference type="SUPFAM" id="SSF51735">
    <property type="entry name" value="NAD(P)-binding Rossmann-fold domains"/>
    <property type="match status" value="1"/>
</dbReference>
<evidence type="ECO:0000259" key="9">
    <source>
        <dbReference type="Pfam" id="PF01488"/>
    </source>
</evidence>
<feature type="binding site" evidence="8">
    <location>
        <position position="88"/>
    </location>
    <ligand>
        <name>shikimate</name>
        <dbReference type="ChEBI" id="CHEBI:36208"/>
    </ligand>
</feature>
<keyword evidence="4 8" id="KW-0521">NADP</keyword>
<evidence type="ECO:0000256" key="2">
    <source>
        <dbReference type="ARBA" id="ARBA00012962"/>
    </source>
</evidence>
<feature type="domain" description="Shikimate dehydrogenase substrate binding N-terminal" evidence="10">
    <location>
        <begin position="8"/>
        <end position="90"/>
    </location>
</feature>
<comment type="subunit">
    <text evidence="8">Homodimer.</text>
</comment>
<dbReference type="GO" id="GO:0019632">
    <property type="term" value="P:shikimate metabolic process"/>
    <property type="evidence" value="ECO:0007669"/>
    <property type="project" value="InterPro"/>
</dbReference>
<dbReference type="PANTHER" id="PTHR21089">
    <property type="entry name" value="SHIKIMATE DEHYDROGENASE"/>
    <property type="match status" value="1"/>
</dbReference>
<evidence type="ECO:0000256" key="3">
    <source>
        <dbReference type="ARBA" id="ARBA00022605"/>
    </source>
</evidence>
<dbReference type="InterPro" id="IPR006151">
    <property type="entry name" value="Shikm_DH/Glu-tRNA_Rdtase"/>
</dbReference>
<dbReference type="InterPro" id="IPR022893">
    <property type="entry name" value="Shikimate_DH_fam"/>
</dbReference>
<feature type="binding site" evidence="8">
    <location>
        <begin position="16"/>
        <end position="18"/>
    </location>
    <ligand>
        <name>shikimate</name>
        <dbReference type="ChEBI" id="CHEBI:36208"/>
    </ligand>
</feature>
<evidence type="ECO:0000259" key="10">
    <source>
        <dbReference type="Pfam" id="PF08501"/>
    </source>
</evidence>
<comment type="function">
    <text evidence="8">Involved in the biosynthesis of the chorismate, which leads to the biosynthesis of aromatic amino acids. Catalyzes the reversible NADPH linked reduction of 3-dehydroshikimate (DHSA) to yield shikimate (SA).</text>
</comment>
<dbReference type="GO" id="GO:0005829">
    <property type="term" value="C:cytosol"/>
    <property type="evidence" value="ECO:0007669"/>
    <property type="project" value="TreeGrafter"/>
</dbReference>
<feature type="active site" description="Proton acceptor" evidence="8">
    <location>
        <position position="67"/>
    </location>
</feature>
<feature type="binding site" evidence="8">
    <location>
        <begin position="127"/>
        <end position="131"/>
    </location>
    <ligand>
        <name>NADP(+)</name>
        <dbReference type="ChEBI" id="CHEBI:58349"/>
    </ligand>
</feature>
<evidence type="ECO:0000256" key="7">
    <source>
        <dbReference type="ARBA" id="ARBA00049442"/>
    </source>
</evidence>
<comment type="caution">
    <text evidence="8">Lacks conserved residue(s) required for the propagation of feature annotation.</text>
</comment>
<dbReference type="EMBL" id="DXIJ01000137">
    <property type="protein sequence ID" value="HIV86411.1"/>
    <property type="molecule type" value="Genomic_DNA"/>
</dbReference>
<dbReference type="GO" id="GO:0008652">
    <property type="term" value="P:amino acid biosynthetic process"/>
    <property type="evidence" value="ECO:0007669"/>
    <property type="project" value="UniProtKB-KW"/>
</dbReference>
<evidence type="ECO:0000256" key="1">
    <source>
        <dbReference type="ARBA" id="ARBA00004871"/>
    </source>
</evidence>
<sequence length="291" mass="31800">MNKIKLGVIGDPIEHSRSPEVHGMVLNLLGVSYDYKKIRVKKGALKSFIAEAKAEGLTGFNLTMPHKKDIIPLLDEISPEAQLYKSVNTVRIKDGRLCGYNTDAEGFVLALKQNGFTLTDKKTVILGAGGVVSTLALKFALMGAAEITVLNRTAVKAAEICDMIAKAQQRGILSRAVKAAHGALDTENIVKSSKDCDLLINATPLGMSGIEQDFEDLSFFDGIKKDAMAADLIYNPQKTRFLRYAEDKGLKIMNGLGMLIGQAIFADEIYLGRSLDVSEIFTKLMQKHYTK</sequence>
<protein>
    <recommendedName>
        <fullName evidence="2 8">Shikimate dehydrogenase (NADP(+))</fullName>
        <shortName evidence="8">SDH</shortName>
        <ecNumber evidence="2 8">1.1.1.25</ecNumber>
    </recommendedName>
</protein>
<proteinExistence type="inferred from homology"/>
<feature type="binding site" evidence="8">
    <location>
        <begin position="151"/>
        <end position="156"/>
    </location>
    <ligand>
        <name>NADP(+)</name>
        <dbReference type="ChEBI" id="CHEBI:58349"/>
    </ligand>
</feature>
<dbReference type="GO" id="GO:0009073">
    <property type="term" value="P:aromatic amino acid family biosynthetic process"/>
    <property type="evidence" value="ECO:0007669"/>
    <property type="project" value="UniProtKB-KW"/>
</dbReference>
<dbReference type="SUPFAM" id="SSF53223">
    <property type="entry name" value="Aminoacid dehydrogenase-like, N-terminal domain"/>
    <property type="match status" value="1"/>
</dbReference>
<evidence type="ECO:0000256" key="5">
    <source>
        <dbReference type="ARBA" id="ARBA00023002"/>
    </source>
</evidence>
<dbReference type="InterPro" id="IPR036291">
    <property type="entry name" value="NAD(P)-bd_dom_sf"/>
</dbReference>
<dbReference type="Pfam" id="PF01488">
    <property type="entry name" value="Shikimate_DH"/>
    <property type="match status" value="1"/>
</dbReference>
<dbReference type="Gene3D" id="3.40.50.10860">
    <property type="entry name" value="Leucine Dehydrogenase, chain A, domain 1"/>
    <property type="match status" value="1"/>
</dbReference>
<feature type="domain" description="Quinate/shikimate 5-dehydrogenase/glutamyl-tRNA reductase" evidence="9">
    <location>
        <begin position="113"/>
        <end position="189"/>
    </location>
</feature>
<keyword evidence="3 8" id="KW-0028">Amino-acid biosynthesis</keyword>
<dbReference type="CDD" id="cd01065">
    <property type="entry name" value="NAD_bind_Shikimate_DH"/>
    <property type="match status" value="1"/>
</dbReference>
<dbReference type="InterPro" id="IPR013708">
    <property type="entry name" value="Shikimate_DH-bd_N"/>
</dbReference>